<accession>A0AAX4L0P5</accession>
<gene>
    <name evidence="3" type="ORF">V6M85_11180</name>
</gene>
<dbReference type="AlphaFoldDB" id="A0AAX4L0P5"/>
<sequence>MECPICGSAEIIWNDKDGEVVCSKCGTVIDNIYYYNRNGDHNTTEVIIIDNSFYKDEIKIKQIRIKKFLRNHISKKTDPYEIILNSMLLDEEYRKIYKLLYEEGILSGLKAKGQIALLVYFRFMHSNKYIDILKKLEIRYELLRKKLKKIGKKRIALLFDKLNDEINGR</sequence>
<evidence type="ECO:0000313" key="4">
    <source>
        <dbReference type="Proteomes" id="UP001432202"/>
    </source>
</evidence>
<name>A0AAX4L0P5_9CREN</name>
<dbReference type="RefSeq" id="WP_338600046.1">
    <property type="nucleotide sequence ID" value="NZ_CP146016.1"/>
</dbReference>
<dbReference type="Proteomes" id="UP001432202">
    <property type="component" value="Chromosome"/>
</dbReference>
<evidence type="ECO:0000259" key="2">
    <source>
        <dbReference type="PROSITE" id="PS51134"/>
    </source>
</evidence>
<organism evidence="3 4">
    <name type="scientific">Sulfolobus tengchongensis</name>
    <dbReference type="NCBI Taxonomy" id="207809"/>
    <lineage>
        <taxon>Archaea</taxon>
        <taxon>Thermoproteota</taxon>
        <taxon>Thermoprotei</taxon>
        <taxon>Sulfolobales</taxon>
        <taxon>Sulfolobaceae</taxon>
        <taxon>Sulfolobus</taxon>
    </lineage>
</organism>
<keyword evidence="1" id="KW-0479">Metal-binding</keyword>
<proteinExistence type="predicted"/>
<dbReference type="Pfam" id="PF08271">
    <property type="entry name" value="Zn_Ribbon_TF"/>
    <property type="match status" value="1"/>
</dbReference>
<evidence type="ECO:0000256" key="1">
    <source>
        <dbReference type="PROSITE-ProRule" id="PRU00469"/>
    </source>
</evidence>
<protein>
    <submittedName>
        <fullName evidence="3">TFIIB-type zinc ribbon-containing protein</fullName>
    </submittedName>
</protein>
<keyword evidence="1" id="KW-0863">Zinc-finger</keyword>
<feature type="domain" description="TFIIB-type" evidence="2">
    <location>
        <begin position="1"/>
        <end position="30"/>
    </location>
</feature>
<dbReference type="SUPFAM" id="SSF57783">
    <property type="entry name" value="Zinc beta-ribbon"/>
    <property type="match status" value="1"/>
</dbReference>
<dbReference type="GO" id="GO:0008270">
    <property type="term" value="F:zinc ion binding"/>
    <property type="evidence" value="ECO:0007669"/>
    <property type="project" value="UniProtKB-KW"/>
</dbReference>
<evidence type="ECO:0000313" key="3">
    <source>
        <dbReference type="EMBL" id="WWQ60006.1"/>
    </source>
</evidence>
<dbReference type="PROSITE" id="PS51134">
    <property type="entry name" value="ZF_TFIIB"/>
    <property type="match status" value="1"/>
</dbReference>
<keyword evidence="1" id="KW-0862">Zinc</keyword>
<keyword evidence="4" id="KW-1185">Reference proteome</keyword>
<dbReference type="GeneID" id="89337339"/>
<dbReference type="Gene3D" id="2.20.25.10">
    <property type="match status" value="1"/>
</dbReference>
<reference evidence="3 4" key="1">
    <citation type="submission" date="2024-02" db="EMBL/GenBank/DDBJ databases">
        <title>STSV induces naive adaptation in Sulfolobus.</title>
        <authorList>
            <person name="Xiang X."/>
            <person name="Song M."/>
        </authorList>
    </citation>
    <scope>NUCLEOTIDE SEQUENCE [LARGE SCALE GENOMIC DNA]</scope>
    <source>
        <strain evidence="3 4">RT2</strain>
    </source>
</reference>
<dbReference type="InterPro" id="IPR013137">
    <property type="entry name" value="Znf_TFIIB"/>
</dbReference>
<dbReference type="EMBL" id="CP146016">
    <property type="protein sequence ID" value="WWQ60006.1"/>
    <property type="molecule type" value="Genomic_DNA"/>
</dbReference>